<dbReference type="Proteomes" id="UP000290401">
    <property type="component" value="Unassembled WGS sequence"/>
</dbReference>
<protein>
    <submittedName>
        <fullName evidence="2">Carboxymuconolactone decarboxylase family protein</fullName>
    </submittedName>
</protein>
<dbReference type="InterPro" id="IPR029032">
    <property type="entry name" value="AhpD-like"/>
</dbReference>
<dbReference type="EMBL" id="RDQZ01000051">
    <property type="protein sequence ID" value="RXH05061.1"/>
    <property type="molecule type" value="Genomic_DNA"/>
</dbReference>
<sequence length="176" mass="18651">MQRFAPPEPTQLAGESRQLLAQVKLELGSEPIMMRLLSHSPAALRGFLALRQSLTQASLPLALRERIAIAVAAANECHCCAANHRHFGQRAGIPECELDAAAAATSDDPGAAAALRFTRALVQSRGHVDDAELASMRAAGFDEAAIIEVVAVVSANMFANFVNNLAQSIPDHFAAN</sequence>
<dbReference type="RefSeq" id="WP_128949541.1">
    <property type="nucleotide sequence ID" value="NZ_CP030053.1"/>
</dbReference>
<evidence type="ECO:0000313" key="3">
    <source>
        <dbReference type="EMBL" id="RXH05061.1"/>
    </source>
</evidence>
<accession>A0AAE5WX93</accession>
<dbReference type="Proteomes" id="UP000288972">
    <property type="component" value="Chromosome"/>
</dbReference>
<dbReference type="KEGG" id="bgz:XH91_04965"/>
<dbReference type="NCBIfam" id="TIGR00778">
    <property type="entry name" value="ahpD_dom"/>
    <property type="match status" value="1"/>
</dbReference>
<dbReference type="Pfam" id="PF02627">
    <property type="entry name" value="CMD"/>
    <property type="match status" value="1"/>
</dbReference>
<proteinExistence type="predicted"/>
<evidence type="ECO:0000313" key="4">
    <source>
        <dbReference type="Proteomes" id="UP000288972"/>
    </source>
</evidence>
<evidence type="ECO:0000259" key="1">
    <source>
        <dbReference type="Pfam" id="PF02627"/>
    </source>
</evidence>
<dbReference type="Gene3D" id="1.20.1290.10">
    <property type="entry name" value="AhpD-like"/>
    <property type="match status" value="1"/>
</dbReference>
<gene>
    <name evidence="3" type="ORF">EAS56_35950</name>
    <name evidence="2" type="ORF">XH91_04965</name>
</gene>
<evidence type="ECO:0000313" key="2">
    <source>
        <dbReference type="EMBL" id="QAU44761.1"/>
    </source>
</evidence>
<dbReference type="PANTHER" id="PTHR35446:SF3">
    <property type="entry name" value="CMD DOMAIN-CONTAINING PROTEIN"/>
    <property type="match status" value="1"/>
</dbReference>
<evidence type="ECO:0000313" key="5">
    <source>
        <dbReference type="Proteomes" id="UP000290401"/>
    </source>
</evidence>
<dbReference type="GO" id="GO:0051920">
    <property type="term" value="F:peroxiredoxin activity"/>
    <property type="evidence" value="ECO:0007669"/>
    <property type="project" value="InterPro"/>
</dbReference>
<dbReference type="PANTHER" id="PTHR35446">
    <property type="entry name" value="SI:CH211-175M2.5"/>
    <property type="match status" value="1"/>
</dbReference>
<feature type="domain" description="Carboxymuconolactone decarboxylase-like" evidence="1">
    <location>
        <begin position="41"/>
        <end position="119"/>
    </location>
</feature>
<dbReference type="EMBL" id="CP030053">
    <property type="protein sequence ID" value="QAU44761.1"/>
    <property type="molecule type" value="Genomic_DNA"/>
</dbReference>
<reference evidence="2 4" key="1">
    <citation type="submission" date="2018-06" db="EMBL/GenBank/DDBJ databases">
        <title>Comparative genomics of rhizobia nodulating Arachis hypogaea in China.</title>
        <authorList>
            <person name="Li Y."/>
        </authorList>
    </citation>
    <scope>NUCLEOTIDE SEQUENCE [LARGE SCALE GENOMIC DNA]</scope>
    <source>
        <strain evidence="2 4">CCBAU 51670</strain>
    </source>
</reference>
<dbReference type="SUPFAM" id="SSF69118">
    <property type="entry name" value="AhpD-like"/>
    <property type="match status" value="1"/>
</dbReference>
<reference evidence="3 5" key="2">
    <citation type="submission" date="2018-10" db="EMBL/GenBank/DDBJ databases">
        <title>Bradyrhizobium sp. nov., effective nodules isolated from peanut in China.</title>
        <authorList>
            <person name="Li Y."/>
        </authorList>
    </citation>
    <scope>NUCLEOTIDE SEQUENCE [LARGE SCALE GENOMIC DNA]</scope>
    <source>
        <strain evidence="3 5">CCBAU 53426</strain>
    </source>
</reference>
<dbReference type="AlphaFoldDB" id="A0AAE5WX93"/>
<name>A0AAE5WX93_9BRAD</name>
<organism evidence="2 4">
    <name type="scientific">Bradyrhizobium guangzhouense</name>
    <dbReference type="NCBI Taxonomy" id="1325095"/>
    <lineage>
        <taxon>Bacteria</taxon>
        <taxon>Pseudomonadati</taxon>
        <taxon>Pseudomonadota</taxon>
        <taxon>Alphaproteobacteria</taxon>
        <taxon>Hyphomicrobiales</taxon>
        <taxon>Nitrobacteraceae</taxon>
        <taxon>Bradyrhizobium</taxon>
    </lineage>
</organism>
<dbReference type="InterPro" id="IPR003779">
    <property type="entry name" value="CMD-like"/>
</dbReference>
<dbReference type="InterPro" id="IPR004675">
    <property type="entry name" value="AhpD_core"/>
</dbReference>
<keyword evidence="5" id="KW-1185">Reference proteome</keyword>